<evidence type="ECO:0000259" key="3">
    <source>
        <dbReference type="PROSITE" id="PS51263"/>
    </source>
</evidence>
<dbReference type="STRING" id="56484.A0A1Y2FNZ2"/>
<dbReference type="InterPro" id="IPR011171">
    <property type="entry name" value="GMF"/>
</dbReference>
<evidence type="ECO:0000256" key="1">
    <source>
        <dbReference type="ARBA" id="ARBA00010055"/>
    </source>
</evidence>
<dbReference type="InterPro" id="IPR002108">
    <property type="entry name" value="ADF-H"/>
</dbReference>
<keyword evidence="2" id="KW-0539">Nucleus</keyword>
<reference evidence="4 5" key="1">
    <citation type="submission" date="2016-07" db="EMBL/GenBank/DDBJ databases">
        <title>Pervasive Adenine N6-methylation of Active Genes in Fungi.</title>
        <authorList>
            <consortium name="DOE Joint Genome Institute"/>
            <person name="Mondo S.J."/>
            <person name="Dannebaum R.O."/>
            <person name="Kuo R.C."/>
            <person name="Labutti K."/>
            <person name="Haridas S."/>
            <person name="Kuo A."/>
            <person name="Salamov A."/>
            <person name="Ahrendt S.R."/>
            <person name="Lipzen A."/>
            <person name="Sullivan W."/>
            <person name="Andreopoulos W.B."/>
            <person name="Clum A."/>
            <person name="Lindquist E."/>
            <person name="Daum C."/>
            <person name="Ramamoorthy G.K."/>
            <person name="Gryganskyi A."/>
            <person name="Culley D."/>
            <person name="Magnuson J.K."/>
            <person name="James T.Y."/>
            <person name="O'Malley M.A."/>
            <person name="Stajich J.E."/>
            <person name="Spatafora J.W."/>
            <person name="Visel A."/>
            <person name="Grigoriev I.V."/>
        </authorList>
    </citation>
    <scope>NUCLEOTIDE SEQUENCE [LARGE SCALE GENOMIC DNA]</scope>
    <source>
        <strain evidence="4 5">12-1054</strain>
    </source>
</reference>
<dbReference type="PROSITE" id="PS51263">
    <property type="entry name" value="ADF_H"/>
    <property type="match status" value="1"/>
</dbReference>
<feature type="domain" description="ADF-H" evidence="3">
    <location>
        <begin position="5"/>
        <end position="143"/>
    </location>
</feature>
<proteinExistence type="inferred from homology"/>
<comment type="similarity">
    <text evidence="1 2">Belongs to the actin-binding proteins ADF family. GMF subfamily.</text>
</comment>
<comment type="subcellular location">
    <subcellularLocation>
        <location evidence="2">Cytoplasm</location>
    </subcellularLocation>
    <subcellularLocation>
        <location evidence="2">Nucleus</location>
    </subcellularLocation>
</comment>
<dbReference type="SMART" id="SM00102">
    <property type="entry name" value="ADF"/>
    <property type="match status" value="1"/>
</dbReference>
<dbReference type="InterPro" id="IPR029006">
    <property type="entry name" value="ADF-H/Gelsolin-like_dom_sf"/>
</dbReference>
<dbReference type="GO" id="GO:0003779">
    <property type="term" value="F:actin binding"/>
    <property type="evidence" value="ECO:0007669"/>
    <property type="project" value="InterPro"/>
</dbReference>
<dbReference type="GO" id="GO:0071846">
    <property type="term" value="P:actin filament debranching"/>
    <property type="evidence" value="ECO:0007669"/>
    <property type="project" value="InterPro"/>
</dbReference>
<dbReference type="EMBL" id="MCFI01000004">
    <property type="protein sequence ID" value="ORY85683.1"/>
    <property type="molecule type" value="Genomic_DNA"/>
</dbReference>
<dbReference type="GeneID" id="63784868"/>
<dbReference type="OrthoDB" id="3919494at2759"/>
<evidence type="ECO:0000313" key="4">
    <source>
        <dbReference type="EMBL" id="ORY85683.1"/>
    </source>
</evidence>
<dbReference type="PIRSF" id="PIRSF001788">
    <property type="entry name" value="GMF-beta"/>
    <property type="match status" value="1"/>
</dbReference>
<dbReference type="GO" id="GO:0030479">
    <property type="term" value="C:actin cortical patch"/>
    <property type="evidence" value="ECO:0007669"/>
    <property type="project" value="TreeGrafter"/>
</dbReference>
<evidence type="ECO:0000313" key="5">
    <source>
        <dbReference type="Proteomes" id="UP000193685"/>
    </source>
</evidence>
<dbReference type="PANTHER" id="PTHR11249">
    <property type="entry name" value="GLIAL FACTOR NATURATION FACTOR"/>
    <property type="match status" value="1"/>
</dbReference>
<evidence type="ECO:0000256" key="2">
    <source>
        <dbReference type="PIRNR" id="PIRNR001788"/>
    </source>
</evidence>
<sequence length="143" mass="16234">MASESRLFSLSHDTEQLIRKFRLGGAKLGNAYISFSINKQTHAIAASAGIEQIESVDDLVDDLPDNTPRYVLLTYALQYKNDSGRKADKLALIYWIPRTASTEMATLYASAKVWFQEKCDVAKVLEIREADDLTEEFLEERLR</sequence>
<keyword evidence="5" id="KW-1185">Reference proteome</keyword>
<accession>A0A1Y2FNZ2</accession>
<keyword evidence="2" id="KW-0963">Cytoplasm</keyword>
<dbReference type="RefSeq" id="XP_040727165.1">
    <property type="nucleotide sequence ID" value="XM_040868269.1"/>
</dbReference>
<protein>
    <submittedName>
        <fullName evidence="4">Cofilin/tropomyosin family protein</fullName>
    </submittedName>
</protein>
<gene>
    <name evidence="4" type="ORF">BCR37DRAFT_365383</name>
</gene>
<dbReference type="SUPFAM" id="SSF55753">
    <property type="entry name" value="Actin depolymerizing proteins"/>
    <property type="match status" value="1"/>
</dbReference>
<dbReference type="GO" id="GO:0071933">
    <property type="term" value="F:Arp2/3 complex binding"/>
    <property type="evidence" value="ECO:0007669"/>
    <property type="project" value="InterPro"/>
</dbReference>
<dbReference type="PANTHER" id="PTHR11249:SF2">
    <property type="entry name" value="GLIA MATURATION FACTOR"/>
    <property type="match status" value="1"/>
</dbReference>
<dbReference type="AlphaFoldDB" id="A0A1Y2FNZ2"/>
<comment type="caution">
    <text evidence="4">The sequence shown here is derived from an EMBL/GenBank/DDBJ whole genome shotgun (WGS) entry which is preliminary data.</text>
</comment>
<dbReference type="Pfam" id="PF00241">
    <property type="entry name" value="Cofilin_ADF"/>
    <property type="match status" value="1"/>
</dbReference>
<dbReference type="OMA" id="NTHEIHQ"/>
<dbReference type="GO" id="GO:0034316">
    <property type="term" value="P:negative regulation of Arp2/3 complex-mediated actin nucleation"/>
    <property type="evidence" value="ECO:0007669"/>
    <property type="project" value="TreeGrafter"/>
</dbReference>
<organism evidence="4 5">
    <name type="scientific">Protomyces lactucae-debilis</name>
    <dbReference type="NCBI Taxonomy" id="2754530"/>
    <lineage>
        <taxon>Eukaryota</taxon>
        <taxon>Fungi</taxon>
        <taxon>Dikarya</taxon>
        <taxon>Ascomycota</taxon>
        <taxon>Taphrinomycotina</taxon>
        <taxon>Taphrinomycetes</taxon>
        <taxon>Taphrinales</taxon>
        <taxon>Protomycetaceae</taxon>
        <taxon>Protomyces</taxon>
    </lineage>
</organism>
<dbReference type="Proteomes" id="UP000193685">
    <property type="component" value="Unassembled WGS sequence"/>
</dbReference>
<dbReference type="GO" id="GO:0005634">
    <property type="term" value="C:nucleus"/>
    <property type="evidence" value="ECO:0007669"/>
    <property type="project" value="UniProtKB-SubCell"/>
</dbReference>
<dbReference type="Gene3D" id="3.40.20.10">
    <property type="entry name" value="Severin"/>
    <property type="match status" value="1"/>
</dbReference>
<name>A0A1Y2FNZ2_PROLT</name>